<dbReference type="InterPro" id="IPR032460">
    <property type="entry name" value="Symplekin/Pta1_N"/>
</dbReference>
<protein>
    <recommendedName>
        <fullName evidence="4">Symplekin/Pta1 N-terminal domain-containing protein</fullName>
    </recommendedName>
</protein>
<dbReference type="Pfam" id="PF11935">
    <property type="entry name" value="SYMPK_PTA1_N"/>
    <property type="match status" value="1"/>
</dbReference>
<dbReference type="STRING" id="56646.A0A2L2T874"/>
<accession>A0A2L2T874</accession>
<evidence type="ECO:0000256" key="3">
    <source>
        <dbReference type="ARBA" id="ARBA00023242"/>
    </source>
</evidence>
<dbReference type="AlphaFoldDB" id="A0A2L2T874"/>
<evidence type="ECO:0000313" key="6">
    <source>
        <dbReference type="Proteomes" id="UP000245910"/>
    </source>
</evidence>
<dbReference type="GO" id="GO:0005847">
    <property type="term" value="C:mRNA cleavage and polyadenylation specificity factor complex"/>
    <property type="evidence" value="ECO:0007669"/>
    <property type="project" value="TreeGrafter"/>
</dbReference>
<keyword evidence="6" id="KW-1185">Reference proteome</keyword>
<dbReference type="GO" id="GO:0006397">
    <property type="term" value="P:mRNA processing"/>
    <property type="evidence" value="ECO:0007669"/>
    <property type="project" value="UniProtKB-KW"/>
</dbReference>
<evidence type="ECO:0000256" key="1">
    <source>
        <dbReference type="ARBA" id="ARBA00004123"/>
    </source>
</evidence>
<keyword evidence="2" id="KW-0507">mRNA processing</keyword>
<dbReference type="InterPro" id="IPR011989">
    <property type="entry name" value="ARM-like"/>
</dbReference>
<dbReference type="SUPFAM" id="SSF48371">
    <property type="entry name" value="ARM repeat"/>
    <property type="match status" value="1"/>
</dbReference>
<dbReference type="InterPro" id="IPR016024">
    <property type="entry name" value="ARM-type_fold"/>
</dbReference>
<dbReference type="EMBL" id="LN649229">
    <property type="protein sequence ID" value="CEI64053.1"/>
    <property type="molecule type" value="Genomic_DNA"/>
</dbReference>
<reference evidence="6" key="1">
    <citation type="submission" date="2014-10" db="EMBL/GenBank/DDBJ databases">
        <authorList>
            <person name="King R."/>
        </authorList>
    </citation>
    <scope>NUCLEOTIDE SEQUENCE [LARGE SCALE GENOMIC DNA]</scope>
    <source>
        <strain evidence="6">A3/5</strain>
    </source>
</reference>
<organism evidence="5 6">
    <name type="scientific">Fusarium venenatum</name>
    <dbReference type="NCBI Taxonomy" id="56646"/>
    <lineage>
        <taxon>Eukaryota</taxon>
        <taxon>Fungi</taxon>
        <taxon>Dikarya</taxon>
        <taxon>Ascomycota</taxon>
        <taxon>Pezizomycotina</taxon>
        <taxon>Sordariomycetes</taxon>
        <taxon>Hypocreomycetidae</taxon>
        <taxon>Hypocreales</taxon>
        <taxon>Nectriaceae</taxon>
        <taxon>Fusarium</taxon>
    </lineage>
</organism>
<dbReference type="InterPro" id="IPR021850">
    <property type="entry name" value="Symplekin/Pta1"/>
</dbReference>
<dbReference type="Gene3D" id="1.25.10.10">
    <property type="entry name" value="Leucine-rich Repeat Variant"/>
    <property type="match status" value="1"/>
</dbReference>
<dbReference type="PANTHER" id="PTHR15245">
    <property type="entry name" value="SYMPLEKIN-RELATED"/>
    <property type="match status" value="1"/>
</dbReference>
<evidence type="ECO:0000313" key="5">
    <source>
        <dbReference type="EMBL" id="CEI64053.1"/>
    </source>
</evidence>
<dbReference type="PANTHER" id="PTHR15245:SF20">
    <property type="entry name" value="SYMPLEKIN"/>
    <property type="match status" value="1"/>
</dbReference>
<keyword evidence="3" id="KW-0539">Nucleus</keyword>
<evidence type="ECO:0000256" key="2">
    <source>
        <dbReference type="ARBA" id="ARBA00022664"/>
    </source>
</evidence>
<dbReference type="Proteomes" id="UP000245910">
    <property type="component" value="Chromosome I"/>
</dbReference>
<evidence type="ECO:0000259" key="4">
    <source>
        <dbReference type="Pfam" id="PF11935"/>
    </source>
</evidence>
<comment type="subcellular location">
    <subcellularLocation>
        <location evidence="1">Nucleus</location>
    </subcellularLocation>
</comment>
<proteinExistence type="predicted"/>
<feature type="domain" description="Symplekin/Pta1 N-terminal" evidence="4">
    <location>
        <begin position="90"/>
        <end position="305"/>
    </location>
</feature>
<sequence length="737" mass="82187">MAATLSVSDQIRQLDDARKLVLGDVKYYPSVVNGILPIIGPSAPLELRRWGAEFLAEAFATPALPNGEKETMQPYVLPTLESLLENEREDPQVLRSVIQCVASIYPLAMRWIINNGYDTITWERMVAVKQKVLRIWDNAVPTVRICCIKFAQRVVLAQTATTGSELRYGGTLDVSLDKVPQGHQSLDPRNLEAEASGLLDRMLSALQESSDALIVDSTLNCMSIIIRARPATSNRIINALLAFNPLKLANSPLTPKTRVMIRSMEKTTRMLLIHLVKRDPHNPMVPRIQQHVERMMRTMADIFDNSGHKRPLEPPPQDDYEAKRPRLSQAQVRIPPLGPGPYSLADIFALIDNSALQNFDVSQVPVPLVTRIAVTTLARLDPHVLSQAVDGVRGRLDALNSAPAPELNPNTAPLGVEEDDDEYEPDFYQAEDTEQILNKLDSSPTHELPLLDDGLALKSFHLHQPSALTPEAALTAGNGTVTRVIEMMKSMEEPAKKSRAGFSRLAASSGNRDSWMTILARLATRSVAGLEETTIKDEDGSLAHQSLSSNIRDVLYSYVMEDFRKHIDVAVSWLCEEWYNDKLQQKKGSERPLYYEKCCLRLIDGFLPYLHPQDKVLTRFLSEIPDLNKNVLSRVKHMCRDPSVVQLALTSLLYLIMMRPPAKEIALDTVQDIWTECKSQTMEINYPVMFTNVMNLVEEARPVAGKYLSKYRPSFMEAAQHGAGNGSGQPASTAITA</sequence>
<name>A0A2L2T874_9HYPO</name>